<comment type="caution">
    <text evidence="3">The sequence shown here is derived from an EMBL/GenBank/DDBJ whole genome shotgun (WGS) entry which is preliminary data.</text>
</comment>
<dbReference type="Pfam" id="PF13812">
    <property type="entry name" value="PPR_3"/>
    <property type="match status" value="1"/>
</dbReference>
<dbReference type="Pfam" id="PF13041">
    <property type="entry name" value="PPR_2"/>
    <property type="match status" value="1"/>
</dbReference>
<protein>
    <recommendedName>
        <fullName evidence="5">Pentatricopeptide repeat-containing protein, chloroplastic</fullName>
    </recommendedName>
</protein>
<evidence type="ECO:0008006" key="5">
    <source>
        <dbReference type="Google" id="ProtNLM"/>
    </source>
</evidence>
<dbReference type="InterPro" id="IPR002885">
    <property type="entry name" value="PPR_rpt"/>
</dbReference>
<evidence type="ECO:0000256" key="1">
    <source>
        <dbReference type="ARBA" id="ARBA00022737"/>
    </source>
</evidence>
<dbReference type="NCBIfam" id="TIGR00756">
    <property type="entry name" value="PPR"/>
    <property type="match status" value="1"/>
</dbReference>
<proteinExistence type="predicted"/>
<evidence type="ECO:0000256" key="2">
    <source>
        <dbReference type="PROSITE-ProRule" id="PRU00708"/>
    </source>
</evidence>
<dbReference type="InterPro" id="IPR029063">
    <property type="entry name" value="SAM-dependent_MTases_sf"/>
</dbReference>
<keyword evidence="4" id="KW-1185">Reference proteome</keyword>
<evidence type="ECO:0000313" key="4">
    <source>
        <dbReference type="Proteomes" id="UP001642484"/>
    </source>
</evidence>
<sequence length="554" mass="59613">MSRCECLLDMGLTSLSGAHPSSSSPRQISAFLRRLSKSGQHLAAWRSLTSWQKLGVEMNQIHHNIVLSASAKASDWLLALHIFGVMQQYMCPDLISHCGAMEACSKASLWQASLQLLSSAQHAKLTPDVVMVSAGIDACDAGRNWQGAVHFLELMKAWAVRPNPITYTNLLSACGSCGQWPVALALISTMTSPNTVSCGAGISSLGSQWQVAIQLMKWMQGLHVQQNTATYNSLIKVCGAGGALEVGLNLLDDMRAEKVLPNALTFTSLMSAVGSSQEWMRAMDLAKLMQSSKVSINLITRNSLINALSQGSAWQTALTILVQTLSSCQATDSASFHAVIRAADVASKWPLALVVLAEMPKRHIEGCLVCCSSAMRACRSEWQVVVALLASVFSLQLLPDATAYTAAVTACGQASHWQAALDIFAGIPNKDVNAITYSALTGALSTAGVWELVSASVRDMIARDIRSFSESKYDHTVQAGSSLDCFKHSILVMFLQDFCANADPLLFVDTHAGRGLYDLSVEGRTSTNYELGIGKLLALKAEAQMLAYQQAIFR</sequence>
<accession>A0ABP0JR39</accession>
<evidence type="ECO:0000313" key="3">
    <source>
        <dbReference type="EMBL" id="CAK9016918.1"/>
    </source>
</evidence>
<gene>
    <name evidence="3" type="ORF">CCMP2556_LOCUS12678</name>
</gene>
<dbReference type="Gene3D" id="1.25.40.10">
    <property type="entry name" value="Tetratricopeptide repeat domain"/>
    <property type="match status" value="3"/>
</dbReference>
<dbReference type="PANTHER" id="PTHR47447:SF17">
    <property type="entry name" value="OS12G0638900 PROTEIN"/>
    <property type="match status" value="1"/>
</dbReference>
<dbReference type="Proteomes" id="UP001642484">
    <property type="component" value="Unassembled WGS sequence"/>
</dbReference>
<reference evidence="3 4" key="1">
    <citation type="submission" date="2024-02" db="EMBL/GenBank/DDBJ databases">
        <authorList>
            <person name="Chen Y."/>
            <person name="Shah S."/>
            <person name="Dougan E. K."/>
            <person name="Thang M."/>
            <person name="Chan C."/>
        </authorList>
    </citation>
    <scope>NUCLEOTIDE SEQUENCE [LARGE SCALE GENOMIC DNA]</scope>
</reference>
<dbReference type="PROSITE" id="PS51375">
    <property type="entry name" value="PPR"/>
    <property type="match status" value="1"/>
</dbReference>
<organism evidence="3 4">
    <name type="scientific">Durusdinium trenchii</name>
    <dbReference type="NCBI Taxonomy" id="1381693"/>
    <lineage>
        <taxon>Eukaryota</taxon>
        <taxon>Sar</taxon>
        <taxon>Alveolata</taxon>
        <taxon>Dinophyceae</taxon>
        <taxon>Suessiales</taxon>
        <taxon>Symbiodiniaceae</taxon>
        <taxon>Durusdinium</taxon>
    </lineage>
</organism>
<keyword evidence="1" id="KW-0677">Repeat</keyword>
<dbReference type="EMBL" id="CAXAMN010006224">
    <property type="protein sequence ID" value="CAK9016918.1"/>
    <property type="molecule type" value="Genomic_DNA"/>
</dbReference>
<dbReference type="Gene3D" id="3.40.50.150">
    <property type="entry name" value="Vaccinia Virus protein VP39"/>
    <property type="match status" value="1"/>
</dbReference>
<name>A0ABP0JR39_9DINO</name>
<dbReference type="InterPro" id="IPR011990">
    <property type="entry name" value="TPR-like_helical_dom_sf"/>
</dbReference>
<dbReference type="SUPFAM" id="SSF53335">
    <property type="entry name" value="S-adenosyl-L-methionine-dependent methyltransferases"/>
    <property type="match status" value="1"/>
</dbReference>
<feature type="repeat" description="PPR" evidence="2">
    <location>
        <begin position="227"/>
        <end position="261"/>
    </location>
</feature>
<dbReference type="PANTHER" id="PTHR47447">
    <property type="entry name" value="OS03G0856100 PROTEIN"/>
    <property type="match status" value="1"/>
</dbReference>